<dbReference type="AlphaFoldDB" id="A0A9P6G218"/>
<feature type="transmembrane region" description="Helical" evidence="2">
    <location>
        <begin position="140"/>
        <end position="163"/>
    </location>
</feature>
<dbReference type="EMBL" id="JAABOA010000116">
    <property type="protein sequence ID" value="KAF9585823.1"/>
    <property type="molecule type" value="Genomic_DNA"/>
</dbReference>
<comment type="caution">
    <text evidence="3">The sequence shown here is derived from an EMBL/GenBank/DDBJ whole genome shotgun (WGS) entry which is preliminary data.</text>
</comment>
<evidence type="ECO:0000256" key="2">
    <source>
        <dbReference type="SAM" id="Phobius"/>
    </source>
</evidence>
<keyword evidence="2" id="KW-0812">Transmembrane</keyword>
<protein>
    <submittedName>
        <fullName evidence="3">Uncharacterized protein</fullName>
    </submittedName>
</protein>
<sequence length="520" mass="57294">MDGDALNNEDFGSPFIQLADAKHWNQAARLNISFTGSDTVLTLAEILQANYALLATTASEPGPWNRLWHSVGMNVIIRGLDVTAGLIFVYGIWVLFYVVKAAKDDMNYRRYLILVPGIIYLPLSIAFAPYKVTVPWRNAVYYLSLLFPFISLGLQITMWSKLVYRIKRKKANKLFSYYSYVTIFVPVISSFLDGIGWLIPSVPIIRMIGERGFSYVTPAVILVQAGLIFYYAVTFFRSLKGIAISTTTRTALVKITVLNMAMISFFVLMLLSRIVSVMGLNMRSRAAYLVELIVFRFSFLFFYAACFRTLAIRQPTGSTVDSKGASSGGGHLSGTAKTQSKTQSKSLAKNQNQYAMDEFGGGGESSSSSRHDPETGSTPSRLHYNKHLSNHASKGFTIPDPSNPRYLSQPYGGASGQNLTQGYVPSSGLMHSEASRHNLNEDYPDPYKFGDFGHLTHYTHGEAQSVKEDQSSVVSDDADKESVYGGHRFPSRASDGVGVTGSGRVVGTKPRNSEGYSSIP</sequence>
<feature type="transmembrane region" description="Helical" evidence="2">
    <location>
        <begin position="251"/>
        <end position="274"/>
    </location>
</feature>
<evidence type="ECO:0000313" key="3">
    <source>
        <dbReference type="EMBL" id="KAF9585823.1"/>
    </source>
</evidence>
<feature type="transmembrane region" description="Helical" evidence="2">
    <location>
        <begin position="219"/>
        <end position="239"/>
    </location>
</feature>
<feature type="region of interest" description="Disordered" evidence="1">
    <location>
        <begin position="317"/>
        <end position="430"/>
    </location>
</feature>
<evidence type="ECO:0000256" key="1">
    <source>
        <dbReference type="SAM" id="MobiDB-lite"/>
    </source>
</evidence>
<feature type="compositionally biased region" description="Polar residues" evidence="1">
    <location>
        <begin position="335"/>
        <end position="354"/>
    </location>
</feature>
<evidence type="ECO:0000313" key="4">
    <source>
        <dbReference type="Proteomes" id="UP000780801"/>
    </source>
</evidence>
<feature type="transmembrane region" description="Helical" evidence="2">
    <location>
        <begin position="286"/>
        <end position="306"/>
    </location>
</feature>
<dbReference type="Proteomes" id="UP000780801">
    <property type="component" value="Unassembled WGS sequence"/>
</dbReference>
<feature type="transmembrane region" description="Helical" evidence="2">
    <location>
        <begin position="175"/>
        <end position="199"/>
    </location>
</feature>
<dbReference type="OrthoDB" id="2390179at2759"/>
<accession>A0A9P6G218</accession>
<keyword evidence="4" id="KW-1185">Reference proteome</keyword>
<feature type="transmembrane region" description="Helical" evidence="2">
    <location>
        <begin position="111"/>
        <end position="128"/>
    </location>
</feature>
<gene>
    <name evidence="3" type="ORF">BGW38_000576</name>
</gene>
<organism evidence="3 4">
    <name type="scientific">Lunasporangiospora selenospora</name>
    <dbReference type="NCBI Taxonomy" id="979761"/>
    <lineage>
        <taxon>Eukaryota</taxon>
        <taxon>Fungi</taxon>
        <taxon>Fungi incertae sedis</taxon>
        <taxon>Mucoromycota</taxon>
        <taxon>Mortierellomycotina</taxon>
        <taxon>Mortierellomycetes</taxon>
        <taxon>Mortierellales</taxon>
        <taxon>Mortierellaceae</taxon>
        <taxon>Lunasporangiospora</taxon>
    </lineage>
</organism>
<feature type="region of interest" description="Disordered" evidence="1">
    <location>
        <begin position="463"/>
        <end position="520"/>
    </location>
</feature>
<keyword evidence="2" id="KW-0472">Membrane</keyword>
<feature type="transmembrane region" description="Helical" evidence="2">
    <location>
        <begin position="75"/>
        <end position="99"/>
    </location>
</feature>
<reference evidence="3" key="1">
    <citation type="journal article" date="2020" name="Fungal Divers.">
        <title>Resolving the Mortierellaceae phylogeny through synthesis of multi-gene phylogenetics and phylogenomics.</title>
        <authorList>
            <person name="Vandepol N."/>
            <person name="Liber J."/>
            <person name="Desiro A."/>
            <person name="Na H."/>
            <person name="Kennedy M."/>
            <person name="Barry K."/>
            <person name="Grigoriev I.V."/>
            <person name="Miller A.N."/>
            <person name="O'Donnell K."/>
            <person name="Stajich J.E."/>
            <person name="Bonito G."/>
        </authorList>
    </citation>
    <scope>NUCLEOTIDE SEQUENCE</scope>
    <source>
        <strain evidence="3">KOD1015</strain>
    </source>
</reference>
<proteinExistence type="predicted"/>
<keyword evidence="2" id="KW-1133">Transmembrane helix</keyword>
<name>A0A9P6G218_9FUNG</name>